<accession>A0AAD1SAT0</accession>
<feature type="non-terminal residue" evidence="2">
    <location>
        <position position="1"/>
    </location>
</feature>
<dbReference type="Proteomes" id="UP001295444">
    <property type="component" value="Chromosome 05"/>
</dbReference>
<organism evidence="2 3">
    <name type="scientific">Pelobates cultripes</name>
    <name type="common">Western spadefoot toad</name>
    <dbReference type="NCBI Taxonomy" id="61616"/>
    <lineage>
        <taxon>Eukaryota</taxon>
        <taxon>Metazoa</taxon>
        <taxon>Chordata</taxon>
        <taxon>Craniata</taxon>
        <taxon>Vertebrata</taxon>
        <taxon>Euteleostomi</taxon>
        <taxon>Amphibia</taxon>
        <taxon>Batrachia</taxon>
        <taxon>Anura</taxon>
        <taxon>Pelobatoidea</taxon>
        <taxon>Pelobatidae</taxon>
        <taxon>Pelobates</taxon>
    </lineage>
</organism>
<dbReference type="AlphaFoldDB" id="A0AAD1SAT0"/>
<evidence type="ECO:0000313" key="3">
    <source>
        <dbReference type="Proteomes" id="UP001295444"/>
    </source>
</evidence>
<dbReference type="EMBL" id="OW240916">
    <property type="protein sequence ID" value="CAH2296227.1"/>
    <property type="molecule type" value="Genomic_DNA"/>
</dbReference>
<protein>
    <submittedName>
        <fullName evidence="2">Uncharacterized protein</fullName>
    </submittedName>
</protein>
<evidence type="ECO:0000313" key="2">
    <source>
        <dbReference type="EMBL" id="CAH2296227.1"/>
    </source>
</evidence>
<keyword evidence="3" id="KW-1185">Reference proteome</keyword>
<feature type="compositionally biased region" description="Low complexity" evidence="1">
    <location>
        <begin position="1"/>
        <end position="23"/>
    </location>
</feature>
<feature type="region of interest" description="Disordered" evidence="1">
    <location>
        <begin position="1"/>
        <end position="30"/>
    </location>
</feature>
<evidence type="ECO:0000256" key="1">
    <source>
        <dbReference type="SAM" id="MobiDB-lite"/>
    </source>
</evidence>
<name>A0AAD1SAT0_PELCU</name>
<reference evidence="2" key="1">
    <citation type="submission" date="2022-03" db="EMBL/GenBank/DDBJ databases">
        <authorList>
            <person name="Alioto T."/>
            <person name="Alioto T."/>
            <person name="Gomez Garrido J."/>
        </authorList>
    </citation>
    <scope>NUCLEOTIDE SEQUENCE</scope>
</reference>
<proteinExistence type="predicted"/>
<gene>
    <name evidence="2" type="ORF">PECUL_23A028587</name>
</gene>
<sequence>TKPAPAAAMPDPAQAPNTAQQNQLGTLRQDSWTGHKTQCIQGLTSLGTPKHHSLTGHTSWHSKALTHWGIPLNTAQA</sequence>